<evidence type="ECO:0000256" key="2">
    <source>
        <dbReference type="ARBA" id="ARBA00022723"/>
    </source>
</evidence>
<dbReference type="Proteomes" id="UP001149719">
    <property type="component" value="Unassembled WGS sequence"/>
</dbReference>
<keyword evidence="2" id="KW-0479">Metal-binding</keyword>
<dbReference type="EMBL" id="JAPUBN010000006">
    <property type="protein sequence ID" value="MCZ2720333.1"/>
    <property type="molecule type" value="Genomic_DNA"/>
</dbReference>
<dbReference type="PANTHER" id="PTHR37326">
    <property type="entry name" value="BLL3975 PROTEIN"/>
    <property type="match status" value="1"/>
</dbReference>
<feature type="domain" description="Succinylglutamate desuccinylase/Aspartoacylase catalytic" evidence="5">
    <location>
        <begin position="33"/>
        <end position="114"/>
    </location>
</feature>
<accession>A0ABT4JR86</accession>
<evidence type="ECO:0000256" key="3">
    <source>
        <dbReference type="ARBA" id="ARBA00022801"/>
    </source>
</evidence>
<sequence length="381" mass="42558">MPYQIMTHNLPTATLGTSRLIKAHHFGTVGARPKVYLQAGLHADEWPGFLVLNELIKRLRKADDDGAIIGEIIIVPVANPIGLAQNFHGYIPGRFAFSDGGGNFNRNWPQIAEKVEQRIRHDIDGSPENNIKLIREVIMDEVMSLPETTELQGLRKTLMLMSMDADEVLDLHCSGEACMHAYLPQEFEDYFKPLLVHLKAKVGLSELETGAASFDETNVSVWRHLKKDFAHLIPWGCRSLTLELRGENDITKEMALEDANALFAYLIDRKVIDAPPVEPPASDLTYYPLDAMDLVKTPCAGIVCYHKNIGDPVEEGEVIGEVVDLMNDDVEQSAQLLIARTNGVLFARLQRRLVICGESIAKIAGKEHLPFREIGKLFEDK</sequence>
<organism evidence="6 7">
    <name type="scientific">Marinomonas phaeophyticola</name>
    <dbReference type="NCBI Taxonomy" id="3004091"/>
    <lineage>
        <taxon>Bacteria</taxon>
        <taxon>Pseudomonadati</taxon>
        <taxon>Pseudomonadota</taxon>
        <taxon>Gammaproteobacteria</taxon>
        <taxon>Oceanospirillales</taxon>
        <taxon>Oceanospirillaceae</taxon>
        <taxon>Marinomonas</taxon>
    </lineage>
</organism>
<dbReference type="PANTHER" id="PTHR37326:SF1">
    <property type="entry name" value="BLL3975 PROTEIN"/>
    <property type="match status" value="1"/>
</dbReference>
<name>A0ABT4JR86_9GAMM</name>
<reference evidence="6" key="1">
    <citation type="submission" date="2022-12" db="EMBL/GenBank/DDBJ databases">
        <title>Marinomonas 15G1-11 sp. nov, isolated from marine algae.</title>
        <authorList>
            <person name="Butt M."/>
            <person name="Choi D.G."/>
            <person name="Kim J.M."/>
            <person name="Lee J.K."/>
            <person name="Baek J.H."/>
            <person name="Jeon C.O."/>
        </authorList>
    </citation>
    <scope>NUCLEOTIDE SEQUENCE</scope>
    <source>
        <strain evidence="6">15G1-11</strain>
    </source>
</reference>
<dbReference type="InterPro" id="IPR055438">
    <property type="entry name" value="AstE_AspA_cat"/>
</dbReference>
<keyword evidence="7" id="KW-1185">Reference proteome</keyword>
<proteinExistence type="predicted"/>
<evidence type="ECO:0000313" key="7">
    <source>
        <dbReference type="Proteomes" id="UP001149719"/>
    </source>
</evidence>
<keyword evidence="3" id="KW-0378">Hydrolase</keyword>
<keyword evidence="4" id="KW-0862">Zinc</keyword>
<gene>
    <name evidence="6" type="ORF">O1D97_01410</name>
</gene>
<evidence type="ECO:0000259" key="5">
    <source>
        <dbReference type="Pfam" id="PF24827"/>
    </source>
</evidence>
<evidence type="ECO:0000313" key="6">
    <source>
        <dbReference type="EMBL" id="MCZ2720333.1"/>
    </source>
</evidence>
<evidence type="ECO:0000256" key="1">
    <source>
        <dbReference type="ARBA" id="ARBA00001947"/>
    </source>
</evidence>
<dbReference type="SUPFAM" id="SSF53187">
    <property type="entry name" value="Zn-dependent exopeptidases"/>
    <property type="match status" value="1"/>
</dbReference>
<comment type="cofactor">
    <cofactor evidence="1">
        <name>Zn(2+)</name>
        <dbReference type="ChEBI" id="CHEBI:29105"/>
    </cofactor>
</comment>
<protein>
    <submittedName>
        <fullName evidence="6">M14 family metallopeptidase</fullName>
    </submittedName>
</protein>
<dbReference type="Pfam" id="PF24827">
    <property type="entry name" value="AstE_AspA_cat"/>
    <property type="match status" value="1"/>
</dbReference>
<evidence type="ECO:0000256" key="4">
    <source>
        <dbReference type="ARBA" id="ARBA00022833"/>
    </source>
</evidence>
<dbReference type="CDD" id="cd06250">
    <property type="entry name" value="M14_PaAOTO_like"/>
    <property type="match status" value="1"/>
</dbReference>
<comment type="caution">
    <text evidence="6">The sequence shown here is derived from an EMBL/GenBank/DDBJ whole genome shotgun (WGS) entry which is preliminary data.</text>
</comment>
<dbReference type="Gene3D" id="3.40.630.10">
    <property type="entry name" value="Zn peptidases"/>
    <property type="match status" value="1"/>
</dbReference>
<dbReference type="InterPro" id="IPR053138">
    <property type="entry name" value="N-alpha-Ac-DABA_deacetylase"/>
</dbReference>
<dbReference type="RefSeq" id="WP_269122138.1">
    <property type="nucleotide sequence ID" value="NZ_JAPUBN010000006.1"/>
</dbReference>